<dbReference type="RefSeq" id="WP_166116573.1">
    <property type="nucleotide sequence ID" value="NZ_BAABDB010000030.1"/>
</dbReference>
<reference evidence="1 2" key="1">
    <citation type="submission" date="2020-08" db="EMBL/GenBank/DDBJ databases">
        <title>Genomic Encyclopedia of Type Strains, Phase IV (KMG-IV): sequencing the most valuable type-strain genomes for metagenomic binning, comparative biology and taxonomic classification.</title>
        <authorList>
            <person name="Goeker M."/>
        </authorList>
    </citation>
    <scope>NUCLEOTIDE SEQUENCE [LARGE SCALE GENOMIC DNA]</scope>
    <source>
        <strain evidence="1 2">DSM 4491</strain>
    </source>
</reference>
<dbReference type="Proteomes" id="UP000578000">
    <property type="component" value="Unassembled WGS sequence"/>
</dbReference>
<gene>
    <name evidence="1" type="ORF">HNR55_003001</name>
</gene>
<name>A0A841QJJ9_9PROT</name>
<proteinExistence type="predicted"/>
<dbReference type="AlphaFoldDB" id="A0A841QJJ9"/>
<evidence type="ECO:0000313" key="1">
    <source>
        <dbReference type="EMBL" id="MBB6458394.1"/>
    </source>
</evidence>
<organism evidence="1 2">
    <name type="scientific">Acetobacter lovaniensis</name>
    <dbReference type="NCBI Taxonomy" id="104100"/>
    <lineage>
        <taxon>Bacteria</taxon>
        <taxon>Pseudomonadati</taxon>
        <taxon>Pseudomonadota</taxon>
        <taxon>Alphaproteobacteria</taxon>
        <taxon>Acetobacterales</taxon>
        <taxon>Acetobacteraceae</taxon>
        <taxon>Acetobacter</taxon>
    </lineage>
</organism>
<evidence type="ECO:0000313" key="2">
    <source>
        <dbReference type="Proteomes" id="UP000578000"/>
    </source>
</evidence>
<keyword evidence="2" id="KW-1185">Reference proteome</keyword>
<dbReference type="EMBL" id="JACHIE010000019">
    <property type="protein sequence ID" value="MBB6458394.1"/>
    <property type="molecule type" value="Genomic_DNA"/>
</dbReference>
<protein>
    <submittedName>
        <fullName evidence="1">Uncharacterized protein</fullName>
    </submittedName>
</protein>
<comment type="caution">
    <text evidence="1">The sequence shown here is derived from an EMBL/GenBank/DDBJ whole genome shotgun (WGS) entry which is preliminary data.</text>
</comment>
<sequence length="269" mass="29240">MSDKANSTSVSSNQDRLLEISSNNEVEDTLFDFQQSFALSVTAIKELANTQYIRAATELRGIKRQLVAGIVIAYEYACENNLDLVKNVIEESRKESGYPSGNLGVKHGDFSLFARACLGKGVADFNKNNPPAITQLVDDAYAVWKASEDRSLLTFGNESKLAEIIREKTYAFFHKKLDNHSQTSVSDTNVVKLSAGLKDLTANAALIGREVALPNTDLMGEDNEVILVTKNGVCRVVFDPNAGAGKIVKAATFEGKLMDQLNSVLAGLN</sequence>
<accession>A0A841QJJ9</accession>